<organism evidence="1 2">
    <name type="scientific">Populus alba</name>
    <name type="common">White poplar</name>
    <dbReference type="NCBI Taxonomy" id="43335"/>
    <lineage>
        <taxon>Eukaryota</taxon>
        <taxon>Viridiplantae</taxon>
        <taxon>Streptophyta</taxon>
        <taxon>Embryophyta</taxon>
        <taxon>Tracheophyta</taxon>
        <taxon>Spermatophyta</taxon>
        <taxon>Magnoliopsida</taxon>
        <taxon>eudicotyledons</taxon>
        <taxon>Gunneridae</taxon>
        <taxon>Pentapetalae</taxon>
        <taxon>rosids</taxon>
        <taxon>fabids</taxon>
        <taxon>Malpighiales</taxon>
        <taxon>Salicaceae</taxon>
        <taxon>Saliceae</taxon>
        <taxon>Populus</taxon>
    </lineage>
</organism>
<dbReference type="EMBL" id="RCHU02000008">
    <property type="protein sequence ID" value="KAL3581742.1"/>
    <property type="molecule type" value="Genomic_DNA"/>
</dbReference>
<keyword evidence="2" id="KW-1185">Reference proteome</keyword>
<gene>
    <name evidence="1" type="ORF">D5086_016074</name>
</gene>
<comment type="caution">
    <text evidence="1">The sequence shown here is derived from an EMBL/GenBank/DDBJ whole genome shotgun (WGS) entry which is preliminary data.</text>
</comment>
<sequence>MALSEKNPMVAAHILVWMVLVLLSSVQRKSHVGVIAAAAAGGITFTSIICGIFLYYLSRGVAKRKADDPEGNRWAKSIKGTKGIKASYLTHLVYWVQCILAGIGIEFLFFFLVMLTYR</sequence>
<evidence type="ECO:0000313" key="1">
    <source>
        <dbReference type="EMBL" id="KAL3581742.1"/>
    </source>
</evidence>
<evidence type="ECO:0000313" key="2">
    <source>
        <dbReference type="Proteomes" id="UP000309997"/>
    </source>
</evidence>
<protein>
    <submittedName>
        <fullName evidence="1">Uncharacterized protein</fullName>
    </submittedName>
</protein>
<name>A0ACC4BT28_POPAL</name>
<reference evidence="1 2" key="1">
    <citation type="journal article" date="2024" name="Plant Biotechnol. J.">
        <title>Genome and CRISPR/Cas9 system of a widespread forest tree (Populus alba) in the world.</title>
        <authorList>
            <person name="Liu Y.J."/>
            <person name="Jiang P.F."/>
            <person name="Han X.M."/>
            <person name="Li X.Y."/>
            <person name="Wang H.M."/>
            <person name="Wang Y.J."/>
            <person name="Wang X.X."/>
            <person name="Zeng Q.Y."/>
        </authorList>
    </citation>
    <scope>NUCLEOTIDE SEQUENCE [LARGE SCALE GENOMIC DNA]</scope>
    <source>
        <strain evidence="2">cv. PAL-ZL1</strain>
    </source>
</reference>
<dbReference type="Proteomes" id="UP000309997">
    <property type="component" value="Unassembled WGS sequence"/>
</dbReference>
<accession>A0ACC4BT28</accession>
<proteinExistence type="predicted"/>